<accession>A0A4Q9MPE6</accession>
<keyword evidence="2" id="KW-0732">Signal</keyword>
<name>A0A4Q9MPE6_9APHY</name>
<evidence type="ECO:0000256" key="1">
    <source>
        <dbReference type="SAM" id="MobiDB-lite"/>
    </source>
</evidence>
<feature type="region of interest" description="Disordered" evidence="1">
    <location>
        <begin position="171"/>
        <end position="198"/>
    </location>
</feature>
<reference evidence="3" key="1">
    <citation type="submission" date="2019-01" db="EMBL/GenBank/DDBJ databases">
        <title>Draft genome sequences of three monokaryotic isolates of the white-rot basidiomycete fungus Dichomitus squalens.</title>
        <authorList>
            <consortium name="DOE Joint Genome Institute"/>
            <person name="Lopez S.C."/>
            <person name="Andreopoulos B."/>
            <person name="Pangilinan J."/>
            <person name="Lipzen A."/>
            <person name="Riley R."/>
            <person name="Ahrendt S."/>
            <person name="Ng V."/>
            <person name="Barry K."/>
            <person name="Daum C."/>
            <person name="Grigoriev I.V."/>
            <person name="Hilden K.S."/>
            <person name="Makela M.R."/>
            <person name="de Vries R.P."/>
        </authorList>
    </citation>
    <scope>NUCLEOTIDE SEQUENCE [LARGE SCALE GENOMIC DNA]</scope>
    <source>
        <strain evidence="3">OM18370.1</strain>
    </source>
</reference>
<sequence length="339" mass="36885">MARSFLDIALVFVVFPPIEPLLGPVLATALRTTLHAYSTLSHGLIRNILLWAPPGDLPTLVQITTCMTAMEQREVADDYADNCPLAADDPLASSGPIYWADEVEQELFFDWTTPDHTDSKPDGEELDDPTDDILFIVPTEDRRFAERDGGFTLFAILWETKVEETDAKLTVAEEADSTPTNLTDPTPPTPPTDFVPPAASADLGLTSTPTAADTDANTDIDIGINTDTFEIYDSDFDAVNEFCTVLQYLYATGHLRLDTYATVFSAAARYCAFGHPFWLNERPVRSVMSSELDFGKVFECELAAGDFRSGLGTRDSGLGTGDWGLGTGDWGLGTGDSTL</sequence>
<feature type="chain" id="PRO_5020456790" evidence="2">
    <location>
        <begin position="21"/>
        <end position="339"/>
    </location>
</feature>
<proteinExistence type="predicted"/>
<organism evidence="3">
    <name type="scientific">Dichomitus squalens</name>
    <dbReference type="NCBI Taxonomy" id="114155"/>
    <lineage>
        <taxon>Eukaryota</taxon>
        <taxon>Fungi</taxon>
        <taxon>Dikarya</taxon>
        <taxon>Basidiomycota</taxon>
        <taxon>Agaricomycotina</taxon>
        <taxon>Agaricomycetes</taxon>
        <taxon>Polyporales</taxon>
        <taxon>Polyporaceae</taxon>
        <taxon>Dichomitus</taxon>
    </lineage>
</organism>
<dbReference type="Proteomes" id="UP000292957">
    <property type="component" value="Unassembled WGS sequence"/>
</dbReference>
<protein>
    <submittedName>
        <fullName evidence="3">Uncharacterized protein</fullName>
    </submittedName>
</protein>
<evidence type="ECO:0000256" key="2">
    <source>
        <dbReference type="SAM" id="SignalP"/>
    </source>
</evidence>
<dbReference type="AlphaFoldDB" id="A0A4Q9MPE6"/>
<feature type="signal peptide" evidence="2">
    <location>
        <begin position="1"/>
        <end position="20"/>
    </location>
</feature>
<gene>
    <name evidence="3" type="ORF">BD311DRAFT_837149</name>
</gene>
<feature type="compositionally biased region" description="Pro residues" evidence="1">
    <location>
        <begin position="185"/>
        <end position="194"/>
    </location>
</feature>
<evidence type="ECO:0000313" key="3">
    <source>
        <dbReference type="EMBL" id="TBU29017.1"/>
    </source>
</evidence>
<dbReference type="EMBL" id="ML143416">
    <property type="protein sequence ID" value="TBU29017.1"/>
    <property type="molecule type" value="Genomic_DNA"/>
</dbReference>